<dbReference type="AlphaFoldDB" id="A0A7J0BMJ7"/>
<accession>A0A7J0BMJ7</accession>
<reference evidence="1 2" key="1">
    <citation type="submission" date="2020-05" db="EMBL/GenBank/DDBJ databases">
        <title>Draft genome sequence of Desulfovibrio sp. strain HN2T.</title>
        <authorList>
            <person name="Ueno A."/>
            <person name="Tamazawa S."/>
            <person name="Tamamura S."/>
            <person name="Murakami T."/>
            <person name="Kiyama T."/>
            <person name="Inomata H."/>
            <person name="Amano Y."/>
            <person name="Miyakawa K."/>
            <person name="Tamaki H."/>
            <person name="Naganuma T."/>
            <person name="Kaneko K."/>
        </authorList>
    </citation>
    <scope>NUCLEOTIDE SEQUENCE [LARGE SCALE GENOMIC DNA]</scope>
    <source>
        <strain evidence="1 2">HN2</strain>
    </source>
</reference>
<name>A0A7J0BMJ7_9BACT</name>
<proteinExistence type="predicted"/>
<dbReference type="RefSeq" id="WP_174406643.1">
    <property type="nucleotide sequence ID" value="NZ_BLVO01000016.1"/>
</dbReference>
<evidence type="ECO:0000313" key="2">
    <source>
        <dbReference type="Proteomes" id="UP000503840"/>
    </source>
</evidence>
<dbReference type="EMBL" id="BLVO01000016">
    <property type="protein sequence ID" value="GFM35003.1"/>
    <property type="molecule type" value="Genomic_DNA"/>
</dbReference>
<protein>
    <submittedName>
        <fullName evidence="1">Uncharacterized protein</fullName>
    </submittedName>
</protein>
<keyword evidence="2" id="KW-1185">Reference proteome</keyword>
<comment type="caution">
    <text evidence="1">The sequence shown here is derived from an EMBL/GenBank/DDBJ whole genome shotgun (WGS) entry which is preliminary data.</text>
</comment>
<evidence type="ECO:0000313" key="1">
    <source>
        <dbReference type="EMBL" id="GFM35003.1"/>
    </source>
</evidence>
<sequence>MVAAVVLKTCALQRALLKRSSEGGLDLSLRNDEAVQSATFEPLKFYVEKKEGN</sequence>
<gene>
    <name evidence="1" type="ORF">DSM101010T_33680</name>
</gene>
<dbReference type="Proteomes" id="UP000503840">
    <property type="component" value="Unassembled WGS sequence"/>
</dbReference>
<organism evidence="1 2">
    <name type="scientific">Desulfovibrio subterraneus</name>
    <dbReference type="NCBI Taxonomy" id="2718620"/>
    <lineage>
        <taxon>Bacteria</taxon>
        <taxon>Pseudomonadati</taxon>
        <taxon>Thermodesulfobacteriota</taxon>
        <taxon>Desulfovibrionia</taxon>
        <taxon>Desulfovibrionales</taxon>
        <taxon>Desulfovibrionaceae</taxon>
        <taxon>Desulfovibrio</taxon>
    </lineage>
</organism>